<gene>
    <name evidence="7" type="ORF">BGZ95_000674</name>
</gene>
<evidence type="ECO:0000259" key="6">
    <source>
        <dbReference type="Pfam" id="PF01494"/>
    </source>
</evidence>
<dbReference type="GO" id="GO:0004497">
    <property type="term" value="F:monooxygenase activity"/>
    <property type="evidence" value="ECO:0007669"/>
    <property type="project" value="InterPro"/>
</dbReference>
<comment type="similarity">
    <text evidence="1">Belongs to the paxM FAD-dependent monooxygenase family.</text>
</comment>
<dbReference type="PANTHER" id="PTHR47356">
    <property type="entry name" value="FAD-DEPENDENT MONOOXYGENASE ASQG-RELATED"/>
    <property type="match status" value="1"/>
</dbReference>
<reference evidence="7" key="1">
    <citation type="journal article" date="2020" name="Fungal Divers.">
        <title>Resolving the Mortierellaceae phylogeny through synthesis of multi-gene phylogenetics and phylogenomics.</title>
        <authorList>
            <person name="Vandepol N."/>
            <person name="Liber J."/>
            <person name="Desiro A."/>
            <person name="Na H."/>
            <person name="Kennedy M."/>
            <person name="Barry K."/>
            <person name="Grigoriev I.V."/>
            <person name="Miller A.N."/>
            <person name="O'Donnell K."/>
            <person name="Stajich J.E."/>
            <person name="Bonito G."/>
        </authorList>
    </citation>
    <scope>NUCLEOTIDE SEQUENCE</scope>
    <source>
        <strain evidence="7">NRRL 28262</strain>
    </source>
</reference>
<evidence type="ECO:0000313" key="8">
    <source>
        <dbReference type="Proteomes" id="UP001194580"/>
    </source>
</evidence>
<feature type="domain" description="FAD-binding" evidence="6">
    <location>
        <begin position="8"/>
        <end position="388"/>
    </location>
</feature>
<evidence type="ECO:0000313" key="7">
    <source>
        <dbReference type="EMBL" id="KAG0271501.1"/>
    </source>
</evidence>
<dbReference type="Proteomes" id="UP001194580">
    <property type="component" value="Unassembled WGS sequence"/>
</dbReference>
<keyword evidence="5" id="KW-0812">Transmembrane</keyword>
<keyword evidence="5" id="KW-1133">Transmembrane helix</keyword>
<dbReference type="InterPro" id="IPR050562">
    <property type="entry name" value="FAD_mOase_fung"/>
</dbReference>
<organism evidence="7 8">
    <name type="scientific">Linnemannia exigua</name>
    <dbReference type="NCBI Taxonomy" id="604196"/>
    <lineage>
        <taxon>Eukaryota</taxon>
        <taxon>Fungi</taxon>
        <taxon>Fungi incertae sedis</taxon>
        <taxon>Mucoromycota</taxon>
        <taxon>Mortierellomycotina</taxon>
        <taxon>Mortierellomycetes</taxon>
        <taxon>Mortierellales</taxon>
        <taxon>Mortierellaceae</taxon>
        <taxon>Linnemannia</taxon>
    </lineage>
</organism>
<dbReference type="PRINTS" id="PR00420">
    <property type="entry name" value="RNGMNOXGNASE"/>
</dbReference>
<evidence type="ECO:0000256" key="1">
    <source>
        <dbReference type="ARBA" id="ARBA00007992"/>
    </source>
</evidence>
<evidence type="ECO:0000256" key="2">
    <source>
        <dbReference type="ARBA" id="ARBA00022630"/>
    </source>
</evidence>
<keyword evidence="8" id="KW-1185">Reference proteome</keyword>
<comment type="caution">
    <text evidence="7">The sequence shown here is derived from an EMBL/GenBank/DDBJ whole genome shotgun (WGS) entry which is preliminary data.</text>
</comment>
<evidence type="ECO:0000256" key="5">
    <source>
        <dbReference type="SAM" id="Phobius"/>
    </source>
</evidence>
<keyword evidence="3" id="KW-0274">FAD</keyword>
<dbReference type="SUPFAM" id="SSF51905">
    <property type="entry name" value="FAD/NAD(P)-binding domain"/>
    <property type="match status" value="1"/>
</dbReference>
<dbReference type="EMBL" id="JAAAIL010001125">
    <property type="protein sequence ID" value="KAG0271501.1"/>
    <property type="molecule type" value="Genomic_DNA"/>
</dbReference>
<dbReference type="GO" id="GO:0071949">
    <property type="term" value="F:FAD binding"/>
    <property type="evidence" value="ECO:0007669"/>
    <property type="project" value="InterPro"/>
</dbReference>
<dbReference type="Pfam" id="PF01494">
    <property type="entry name" value="FAD_binding_3"/>
    <property type="match status" value="1"/>
</dbReference>
<keyword evidence="5" id="KW-0472">Membrane</keyword>
<evidence type="ECO:0000256" key="4">
    <source>
        <dbReference type="ARBA" id="ARBA00023002"/>
    </source>
</evidence>
<name>A0AAD4H5G9_9FUNG</name>
<evidence type="ECO:0000256" key="3">
    <source>
        <dbReference type="ARBA" id="ARBA00022827"/>
    </source>
</evidence>
<feature type="transmembrane region" description="Helical" evidence="5">
    <location>
        <begin position="7"/>
        <end position="25"/>
    </location>
</feature>
<dbReference type="InterPro" id="IPR036188">
    <property type="entry name" value="FAD/NAD-bd_sf"/>
</dbReference>
<dbReference type="PANTHER" id="PTHR47356:SF2">
    <property type="entry name" value="FAD-BINDING DOMAIN-CONTAINING PROTEIN-RELATED"/>
    <property type="match status" value="1"/>
</dbReference>
<dbReference type="InterPro" id="IPR002938">
    <property type="entry name" value="FAD-bd"/>
</dbReference>
<keyword evidence="4" id="KW-0560">Oxidoreductase</keyword>
<sequence length="468" mass="52570">MSTGEKPAVLIVGAGLGGIMLGALLEKSNVPYVIFERTTSVKPLGSAMSVGPNVMPIFQQLGIYDEFLTISNPLNDLTYFSEDMKEYKPIDHRPVQGVAGYGYRVVARPMLYGLLLRLVPEQNILYGRRVLNISEDYDKVTVHITKHESYEGDIIVGADGAYSAVRQRMYQQLKAKGELPKTDFEELPFSYTCLLGQTRPLSPEEFPCVDNSYCQFNTILGTNKPYTWVTLSTAQKTLCWMVVHHLDRKASKEATEQRFRTSENSEWGAYPAQTMCNETRDFPIQLNDGMQRTLGELYDRTPAEQISKIMLEEKVFDTWYSGRTVLLGDACHKIHPSSGQGGITAIHDAIALANLLYALPSCTSEEVTKIFEEYRAERFPVVKHAFKFAQLIKQLVAVGIVGAITFHVFTHLPKWLWKVVFASNLRSRPQVGFLPEIKSECTVAPIDSPSFIKAKAVYEETLQRVASV</sequence>
<dbReference type="Gene3D" id="3.50.50.60">
    <property type="entry name" value="FAD/NAD(P)-binding domain"/>
    <property type="match status" value="1"/>
</dbReference>
<dbReference type="AlphaFoldDB" id="A0AAD4H5G9"/>
<protein>
    <recommendedName>
        <fullName evidence="6">FAD-binding domain-containing protein</fullName>
    </recommendedName>
</protein>
<proteinExistence type="inferred from homology"/>
<keyword evidence="2" id="KW-0285">Flavoprotein</keyword>
<accession>A0AAD4H5G9</accession>